<feature type="transmembrane region" description="Helical" evidence="2">
    <location>
        <begin position="97"/>
        <end position="122"/>
    </location>
</feature>
<gene>
    <name evidence="3" type="ORF">FRX48_09637</name>
</gene>
<comment type="caution">
    <text evidence="3">The sequence shown here is derived from an EMBL/GenBank/DDBJ whole genome shotgun (WGS) entry which is preliminary data.</text>
</comment>
<feature type="region of interest" description="Disordered" evidence="1">
    <location>
        <begin position="469"/>
        <end position="497"/>
    </location>
</feature>
<accession>A0A5M8PCT4</accession>
<evidence type="ECO:0000313" key="3">
    <source>
        <dbReference type="EMBL" id="KAA6406582.1"/>
    </source>
</evidence>
<dbReference type="AlphaFoldDB" id="A0A5M8PCT4"/>
<dbReference type="EMBL" id="VXIT01000025">
    <property type="protein sequence ID" value="KAA6406582.1"/>
    <property type="molecule type" value="Genomic_DNA"/>
</dbReference>
<proteinExistence type="predicted"/>
<keyword evidence="2" id="KW-1133">Transmembrane helix</keyword>
<sequence length="513" mass="56451">MVLHTCTFNGTGSSLCLLGAYIITGNGSTSLRNYFTIAFTILQTIIPFVGALAIKRLNQRRALARGETVPLRLISSWLSVPSSLLYLFKTRRLPGRYWGIIMLLVGAFSWATHFLVNGIAFLSLPSSCYFNEGLVMDLAQTNMPLYQNSPPPFWSVSTFALSSQKTSSDNRELASLDPKFGISKKANNDSAFYASNDDLLGGWSCILADHSGSKSIVRNNRTDIASQLNQSGLVYPSPNMTEVTPSLYATSQTQLVVDAILAWSANPYADAWDVKAAMMSSIDAESKSFNVTAWHCKLKPSPSSNTNFTKVLQVIDNIGALIDWAPAVLGIIKDSPNNSTEFYQSTLELYLNAIVIATGSHNSISQSRPDNSTMYNCVQQVTRVPIITVLAVFLEILVLLALLLFDLSQFLTIRSKPSYKKVEDMPSDVLDLQLAFMRQLENDTENKIQPKDLAGYAYGFDRDMLRFQRVGSSAPDPDPGHSTPSTPSKKLYGSYEPVPSEVELGPIRIPSEL</sequence>
<evidence type="ECO:0000256" key="2">
    <source>
        <dbReference type="SAM" id="Phobius"/>
    </source>
</evidence>
<evidence type="ECO:0000256" key="1">
    <source>
        <dbReference type="SAM" id="MobiDB-lite"/>
    </source>
</evidence>
<keyword evidence="2" id="KW-0812">Transmembrane</keyword>
<protein>
    <submittedName>
        <fullName evidence="3">Uncharacterized protein</fullName>
    </submittedName>
</protein>
<feature type="transmembrane region" description="Helical" evidence="2">
    <location>
        <begin position="34"/>
        <end position="54"/>
    </location>
</feature>
<name>A0A5M8PCT4_9LECA</name>
<reference evidence="3 4" key="1">
    <citation type="submission" date="2019-09" db="EMBL/GenBank/DDBJ databases">
        <title>The hologenome of the rock-dwelling lichen Lasallia pustulata.</title>
        <authorList>
            <person name="Greshake Tzovaras B."/>
            <person name="Segers F."/>
            <person name="Bicker A."/>
            <person name="Dal Grande F."/>
            <person name="Otte J."/>
            <person name="Hankeln T."/>
            <person name="Schmitt I."/>
            <person name="Ebersberger I."/>
        </authorList>
    </citation>
    <scope>NUCLEOTIDE SEQUENCE [LARGE SCALE GENOMIC DNA]</scope>
    <source>
        <strain evidence="3">A1-1</strain>
    </source>
</reference>
<feature type="transmembrane region" description="Helical" evidence="2">
    <location>
        <begin position="384"/>
        <end position="405"/>
    </location>
</feature>
<organism evidence="3 4">
    <name type="scientific">Lasallia pustulata</name>
    <dbReference type="NCBI Taxonomy" id="136370"/>
    <lineage>
        <taxon>Eukaryota</taxon>
        <taxon>Fungi</taxon>
        <taxon>Dikarya</taxon>
        <taxon>Ascomycota</taxon>
        <taxon>Pezizomycotina</taxon>
        <taxon>Lecanoromycetes</taxon>
        <taxon>OSLEUM clade</taxon>
        <taxon>Umbilicariomycetidae</taxon>
        <taxon>Umbilicariales</taxon>
        <taxon>Umbilicariaceae</taxon>
        <taxon>Lasallia</taxon>
    </lineage>
</organism>
<evidence type="ECO:0000313" key="4">
    <source>
        <dbReference type="Proteomes" id="UP000324767"/>
    </source>
</evidence>
<dbReference type="OrthoDB" id="5399485at2759"/>
<keyword evidence="2" id="KW-0472">Membrane</keyword>
<dbReference type="Proteomes" id="UP000324767">
    <property type="component" value="Unassembled WGS sequence"/>
</dbReference>